<dbReference type="EMBL" id="MN739699">
    <property type="protein sequence ID" value="QHT21986.1"/>
    <property type="molecule type" value="Genomic_DNA"/>
</dbReference>
<dbReference type="Pfam" id="PF00230">
    <property type="entry name" value="MIP"/>
    <property type="match status" value="1"/>
</dbReference>
<comment type="subcellular location">
    <subcellularLocation>
        <location evidence="1">Endomembrane system</location>
        <topology evidence="1">Multi-pass membrane protein</topology>
    </subcellularLocation>
</comment>
<name>A0A6C0DYK3_9ZZZZ</name>
<feature type="transmembrane region" description="Helical" evidence="7">
    <location>
        <begin position="6"/>
        <end position="22"/>
    </location>
</feature>
<keyword evidence="4" id="KW-0677">Repeat</keyword>
<dbReference type="InterPro" id="IPR000425">
    <property type="entry name" value="MIP"/>
</dbReference>
<keyword evidence="3 7" id="KW-0812">Transmembrane</keyword>
<dbReference type="GO" id="GO:0019755">
    <property type="term" value="P:one-carbon compound transport"/>
    <property type="evidence" value="ECO:0007669"/>
    <property type="project" value="UniProtKB-ARBA"/>
</dbReference>
<reference evidence="8" key="1">
    <citation type="journal article" date="2020" name="Nature">
        <title>Giant virus diversity and host interactions through global metagenomics.</title>
        <authorList>
            <person name="Schulz F."/>
            <person name="Roux S."/>
            <person name="Paez-Espino D."/>
            <person name="Jungbluth S."/>
            <person name="Walsh D.A."/>
            <person name="Denef V.J."/>
            <person name="McMahon K.D."/>
            <person name="Konstantinidis K.T."/>
            <person name="Eloe-Fadrosh E.A."/>
            <person name="Kyrpides N.C."/>
            <person name="Woyke T."/>
        </authorList>
    </citation>
    <scope>NUCLEOTIDE SEQUENCE</scope>
    <source>
        <strain evidence="8">GVMAG-M-3300023179-103</strain>
    </source>
</reference>
<dbReference type="InterPro" id="IPR023271">
    <property type="entry name" value="Aquaporin-like"/>
</dbReference>
<proteinExistence type="predicted"/>
<evidence type="ECO:0000256" key="5">
    <source>
        <dbReference type="ARBA" id="ARBA00022989"/>
    </source>
</evidence>
<evidence type="ECO:0000256" key="6">
    <source>
        <dbReference type="ARBA" id="ARBA00023136"/>
    </source>
</evidence>
<evidence type="ECO:0000313" key="8">
    <source>
        <dbReference type="EMBL" id="QHT21986.1"/>
    </source>
</evidence>
<dbReference type="GO" id="GO:0012505">
    <property type="term" value="C:endomembrane system"/>
    <property type="evidence" value="ECO:0007669"/>
    <property type="project" value="UniProtKB-SubCell"/>
</dbReference>
<keyword evidence="2" id="KW-0813">Transport</keyword>
<dbReference type="InterPro" id="IPR034294">
    <property type="entry name" value="Aquaporin_transptr"/>
</dbReference>
<evidence type="ECO:0000256" key="3">
    <source>
        <dbReference type="ARBA" id="ARBA00022692"/>
    </source>
</evidence>
<evidence type="ECO:0000256" key="1">
    <source>
        <dbReference type="ARBA" id="ARBA00004127"/>
    </source>
</evidence>
<keyword evidence="6 7" id="KW-0472">Membrane</keyword>
<feature type="transmembrane region" description="Helical" evidence="7">
    <location>
        <begin position="67"/>
        <end position="87"/>
    </location>
</feature>
<dbReference type="Gene3D" id="1.20.1080.10">
    <property type="entry name" value="Glycerol uptake facilitator protein"/>
    <property type="match status" value="1"/>
</dbReference>
<accession>A0A6C0DYK3</accession>
<dbReference type="GO" id="GO:0015250">
    <property type="term" value="F:water channel activity"/>
    <property type="evidence" value="ECO:0007669"/>
    <property type="project" value="TreeGrafter"/>
</dbReference>
<dbReference type="PANTHER" id="PTHR45665">
    <property type="entry name" value="AQUAPORIN-8"/>
    <property type="match status" value="1"/>
</dbReference>
<dbReference type="PANTHER" id="PTHR45665:SF9">
    <property type="entry name" value="AQUAPORIN-8"/>
    <property type="match status" value="1"/>
</dbReference>
<dbReference type="GO" id="GO:0005737">
    <property type="term" value="C:cytoplasm"/>
    <property type="evidence" value="ECO:0007669"/>
    <property type="project" value="UniProtKB-ARBA"/>
</dbReference>
<dbReference type="GO" id="GO:0016020">
    <property type="term" value="C:membrane"/>
    <property type="evidence" value="ECO:0007669"/>
    <property type="project" value="InterPro"/>
</dbReference>
<evidence type="ECO:0000256" key="7">
    <source>
        <dbReference type="SAM" id="Phobius"/>
    </source>
</evidence>
<evidence type="ECO:0008006" key="9">
    <source>
        <dbReference type="Google" id="ProtNLM"/>
    </source>
</evidence>
<evidence type="ECO:0000256" key="2">
    <source>
        <dbReference type="ARBA" id="ARBA00022448"/>
    </source>
</evidence>
<keyword evidence="5 7" id="KW-1133">Transmembrane helix</keyword>
<sequence length="95" mass="10295">MNNKLLVEFIGTFVFLFVIMFFGKPLHIAVALFLVIYFGGSISGGHFNPAVTVMKYANNDVTSMEAGGYVVVQVLAGLAALGAYRFLAENRMLGL</sequence>
<feature type="transmembrane region" description="Helical" evidence="7">
    <location>
        <begin position="29"/>
        <end position="47"/>
    </location>
</feature>
<dbReference type="SUPFAM" id="SSF81338">
    <property type="entry name" value="Aquaporin-like"/>
    <property type="match status" value="1"/>
</dbReference>
<organism evidence="8">
    <name type="scientific">viral metagenome</name>
    <dbReference type="NCBI Taxonomy" id="1070528"/>
    <lineage>
        <taxon>unclassified sequences</taxon>
        <taxon>metagenomes</taxon>
        <taxon>organismal metagenomes</taxon>
    </lineage>
</organism>
<protein>
    <recommendedName>
        <fullName evidence="9">Major intrinsic protein</fullName>
    </recommendedName>
</protein>
<dbReference type="AlphaFoldDB" id="A0A6C0DYK3"/>
<evidence type="ECO:0000256" key="4">
    <source>
        <dbReference type="ARBA" id="ARBA00022737"/>
    </source>
</evidence>